<dbReference type="Pfam" id="PF00512">
    <property type="entry name" value="HisKA"/>
    <property type="match status" value="1"/>
</dbReference>
<dbReference type="SUPFAM" id="SSF52172">
    <property type="entry name" value="CheY-like"/>
    <property type="match status" value="1"/>
</dbReference>
<dbReference type="GO" id="GO:0006355">
    <property type="term" value="P:regulation of DNA-templated transcription"/>
    <property type="evidence" value="ECO:0007669"/>
    <property type="project" value="InterPro"/>
</dbReference>
<keyword evidence="5 11" id="KW-0418">Kinase</keyword>
<evidence type="ECO:0000256" key="1">
    <source>
        <dbReference type="ARBA" id="ARBA00000085"/>
    </source>
</evidence>
<dbReference type="PROSITE" id="PS50110">
    <property type="entry name" value="RESPONSE_REGULATORY"/>
    <property type="match status" value="1"/>
</dbReference>
<dbReference type="Gene3D" id="3.40.50.2300">
    <property type="match status" value="1"/>
</dbReference>
<dbReference type="InterPro" id="IPR013767">
    <property type="entry name" value="PAS_fold"/>
</dbReference>
<proteinExistence type="predicted"/>
<dbReference type="GO" id="GO:0000155">
    <property type="term" value="F:phosphorelay sensor kinase activity"/>
    <property type="evidence" value="ECO:0007669"/>
    <property type="project" value="InterPro"/>
</dbReference>
<dbReference type="SUPFAM" id="SSF55874">
    <property type="entry name" value="ATPase domain of HSP90 chaperone/DNA topoisomerase II/histidine kinase"/>
    <property type="match status" value="1"/>
</dbReference>
<dbReference type="InterPro" id="IPR036890">
    <property type="entry name" value="HATPase_C_sf"/>
</dbReference>
<evidence type="ECO:0000256" key="6">
    <source>
        <dbReference type="PROSITE-ProRule" id="PRU00169"/>
    </source>
</evidence>
<dbReference type="EC" id="2.7.13.3" evidence="2"/>
<sequence length="509" mass="55373">MQVENQSPGGTRDENSGANGRTPHAVLLVEDNAADRRLIEIHLDEAFPGAVAVTSVSTLHAAYDALETVRFDIVFLDLGLPDCTGVEVLARLAGRIPDIPIVVITHQDSEAVGRDAIRKGAQDFLPKSNINAGSIAAAMRHTIERHKLYRQLERMIAENADAILIVSLDGAIRFANRAAAALFHMPADRLVGRMIGVDLAGQSRAEMELTLNVAAPVIADLHIAQTHWAGAAAHLVTLRDISRQRAEEQRLITEKELALAVGDAKNKFLSSLDHELRTPLDAIIGFAEFILTEVHGPLDDRRYKSYLEYIRDSGNALMTQVTDLLDLARIDSDQLSLVVDEVNLNQLVERTVAHMLPWSRVMDVAIETQLPEDDIYIQGDHNRLAQALRAILSNSIKFSPRQGTVTVQLTALGANALLQIKDTGCGLAAEDIPRIFEPFTQTFRTGQRAIRKGSGLGLPLARQLVALHAGDVIMESRPGGGTSVAIRLPDMAARSGGKDPRPSVGQRLI</sequence>
<feature type="domain" description="Histidine kinase" evidence="8">
    <location>
        <begin position="271"/>
        <end position="492"/>
    </location>
</feature>
<evidence type="ECO:0000313" key="12">
    <source>
        <dbReference type="Proteomes" id="UP000271227"/>
    </source>
</evidence>
<keyword evidence="4" id="KW-0808">Transferase</keyword>
<dbReference type="Proteomes" id="UP000271227">
    <property type="component" value="Unassembled WGS sequence"/>
</dbReference>
<dbReference type="OrthoDB" id="9815202at2"/>
<dbReference type="AlphaFoldDB" id="A0A3M0CDX1"/>
<dbReference type="SMART" id="SM00448">
    <property type="entry name" value="REC"/>
    <property type="match status" value="1"/>
</dbReference>
<evidence type="ECO:0000259" key="10">
    <source>
        <dbReference type="PROSITE" id="PS50112"/>
    </source>
</evidence>
<dbReference type="PROSITE" id="PS50112">
    <property type="entry name" value="PAS"/>
    <property type="match status" value="1"/>
</dbReference>
<gene>
    <name evidence="11" type="ORF">BXY39_2116</name>
</gene>
<dbReference type="SMART" id="SM00388">
    <property type="entry name" value="HisKA"/>
    <property type="match status" value="1"/>
</dbReference>
<evidence type="ECO:0000256" key="3">
    <source>
        <dbReference type="ARBA" id="ARBA00022553"/>
    </source>
</evidence>
<dbReference type="Gene3D" id="1.10.287.130">
    <property type="match status" value="1"/>
</dbReference>
<dbReference type="Pfam" id="PF00989">
    <property type="entry name" value="PAS"/>
    <property type="match status" value="1"/>
</dbReference>
<keyword evidence="3 6" id="KW-0597">Phosphoprotein</keyword>
<evidence type="ECO:0000256" key="7">
    <source>
        <dbReference type="SAM" id="MobiDB-lite"/>
    </source>
</evidence>
<evidence type="ECO:0000256" key="5">
    <source>
        <dbReference type="ARBA" id="ARBA00022777"/>
    </source>
</evidence>
<dbReference type="InterPro" id="IPR011006">
    <property type="entry name" value="CheY-like_superfamily"/>
</dbReference>
<dbReference type="InterPro" id="IPR000014">
    <property type="entry name" value="PAS"/>
</dbReference>
<evidence type="ECO:0000313" key="11">
    <source>
        <dbReference type="EMBL" id="RMB08021.1"/>
    </source>
</evidence>
<dbReference type="InterPro" id="IPR036097">
    <property type="entry name" value="HisK_dim/P_sf"/>
</dbReference>
<dbReference type="SUPFAM" id="SSF55785">
    <property type="entry name" value="PYP-like sensor domain (PAS domain)"/>
    <property type="match status" value="1"/>
</dbReference>
<feature type="modified residue" description="4-aspartylphosphate" evidence="6">
    <location>
        <position position="77"/>
    </location>
</feature>
<evidence type="ECO:0000259" key="8">
    <source>
        <dbReference type="PROSITE" id="PS50109"/>
    </source>
</evidence>
<dbReference type="SMART" id="SM00387">
    <property type="entry name" value="HATPase_c"/>
    <property type="match status" value="1"/>
</dbReference>
<dbReference type="InterPro" id="IPR004358">
    <property type="entry name" value="Sig_transdc_His_kin-like_C"/>
</dbReference>
<reference evidence="11 12" key="1">
    <citation type="submission" date="2018-10" db="EMBL/GenBank/DDBJ databases">
        <title>Genomic Encyclopedia of Archaeal and Bacterial Type Strains, Phase II (KMG-II): from individual species to whole genera.</title>
        <authorList>
            <person name="Goeker M."/>
        </authorList>
    </citation>
    <scope>NUCLEOTIDE SEQUENCE [LARGE SCALE GENOMIC DNA]</scope>
    <source>
        <strain evidence="11 12">DSM 25217</strain>
    </source>
</reference>
<organism evidence="11 12">
    <name type="scientific">Eilatimonas milleporae</name>
    <dbReference type="NCBI Taxonomy" id="911205"/>
    <lineage>
        <taxon>Bacteria</taxon>
        <taxon>Pseudomonadati</taxon>
        <taxon>Pseudomonadota</taxon>
        <taxon>Alphaproteobacteria</taxon>
        <taxon>Kordiimonadales</taxon>
        <taxon>Kordiimonadaceae</taxon>
        <taxon>Eilatimonas</taxon>
    </lineage>
</organism>
<dbReference type="SUPFAM" id="SSF47384">
    <property type="entry name" value="Homodimeric domain of signal transducing histidine kinase"/>
    <property type="match status" value="1"/>
</dbReference>
<dbReference type="InterPro" id="IPR003661">
    <property type="entry name" value="HisK_dim/P_dom"/>
</dbReference>
<dbReference type="GO" id="GO:0009927">
    <property type="term" value="F:histidine phosphotransfer kinase activity"/>
    <property type="evidence" value="ECO:0007669"/>
    <property type="project" value="TreeGrafter"/>
</dbReference>
<dbReference type="InParanoid" id="A0A3M0CDX1"/>
<dbReference type="InterPro" id="IPR001789">
    <property type="entry name" value="Sig_transdc_resp-reg_receiver"/>
</dbReference>
<dbReference type="Gene3D" id="3.30.565.10">
    <property type="entry name" value="Histidine kinase-like ATPase, C-terminal domain"/>
    <property type="match status" value="1"/>
</dbReference>
<name>A0A3M0CDX1_9PROT</name>
<dbReference type="InterPro" id="IPR005467">
    <property type="entry name" value="His_kinase_dom"/>
</dbReference>
<feature type="domain" description="PAS" evidence="10">
    <location>
        <begin position="148"/>
        <end position="193"/>
    </location>
</feature>
<feature type="region of interest" description="Disordered" evidence="7">
    <location>
        <begin position="1"/>
        <end position="22"/>
    </location>
</feature>
<dbReference type="CDD" id="cd00082">
    <property type="entry name" value="HisKA"/>
    <property type="match status" value="1"/>
</dbReference>
<dbReference type="CDD" id="cd00156">
    <property type="entry name" value="REC"/>
    <property type="match status" value="1"/>
</dbReference>
<dbReference type="CDD" id="cd00130">
    <property type="entry name" value="PAS"/>
    <property type="match status" value="1"/>
</dbReference>
<dbReference type="PANTHER" id="PTHR43047">
    <property type="entry name" value="TWO-COMPONENT HISTIDINE PROTEIN KINASE"/>
    <property type="match status" value="1"/>
</dbReference>
<dbReference type="Pfam" id="PF00072">
    <property type="entry name" value="Response_reg"/>
    <property type="match status" value="1"/>
</dbReference>
<evidence type="ECO:0000256" key="2">
    <source>
        <dbReference type="ARBA" id="ARBA00012438"/>
    </source>
</evidence>
<dbReference type="InterPro" id="IPR035965">
    <property type="entry name" value="PAS-like_dom_sf"/>
</dbReference>
<protein>
    <recommendedName>
        <fullName evidence="2">histidine kinase</fullName>
        <ecNumber evidence="2">2.7.13.3</ecNumber>
    </recommendedName>
</protein>
<dbReference type="RefSeq" id="WP_147453543.1">
    <property type="nucleotide sequence ID" value="NZ_REFR01000011.1"/>
</dbReference>
<evidence type="ECO:0000256" key="4">
    <source>
        <dbReference type="ARBA" id="ARBA00022679"/>
    </source>
</evidence>
<evidence type="ECO:0000259" key="9">
    <source>
        <dbReference type="PROSITE" id="PS50110"/>
    </source>
</evidence>
<accession>A0A3M0CDX1</accession>
<comment type="caution">
    <text evidence="11">The sequence shown here is derived from an EMBL/GenBank/DDBJ whole genome shotgun (WGS) entry which is preliminary data.</text>
</comment>
<dbReference type="SMART" id="SM00091">
    <property type="entry name" value="PAS"/>
    <property type="match status" value="1"/>
</dbReference>
<dbReference type="InterPro" id="IPR003594">
    <property type="entry name" value="HATPase_dom"/>
</dbReference>
<dbReference type="GO" id="GO:0005886">
    <property type="term" value="C:plasma membrane"/>
    <property type="evidence" value="ECO:0007669"/>
    <property type="project" value="TreeGrafter"/>
</dbReference>
<dbReference type="Gene3D" id="3.30.450.20">
    <property type="entry name" value="PAS domain"/>
    <property type="match status" value="1"/>
</dbReference>
<dbReference type="PRINTS" id="PR00344">
    <property type="entry name" value="BCTRLSENSOR"/>
</dbReference>
<dbReference type="PROSITE" id="PS50109">
    <property type="entry name" value="HIS_KIN"/>
    <property type="match status" value="1"/>
</dbReference>
<dbReference type="EMBL" id="REFR01000011">
    <property type="protein sequence ID" value="RMB08021.1"/>
    <property type="molecule type" value="Genomic_DNA"/>
</dbReference>
<feature type="domain" description="Response regulatory" evidence="9">
    <location>
        <begin position="25"/>
        <end position="142"/>
    </location>
</feature>
<dbReference type="Pfam" id="PF02518">
    <property type="entry name" value="HATPase_c"/>
    <property type="match status" value="1"/>
</dbReference>
<keyword evidence="12" id="KW-1185">Reference proteome</keyword>
<comment type="catalytic activity">
    <reaction evidence="1">
        <text>ATP + protein L-histidine = ADP + protein N-phospho-L-histidine.</text>
        <dbReference type="EC" id="2.7.13.3"/>
    </reaction>
</comment>
<dbReference type="PANTHER" id="PTHR43047:SF72">
    <property type="entry name" value="OSMOSENSING HISTIDINE PROTEIN KINASE SLN1"/>
    <property type="match status" value="1"/>
</dbReference>